<evidence type="ECO:0008006" key="3">
    <source>
        <dbReference type="Google" id="ProtNLM"/>
    </source>
</evidence>
<proteinExistence type="predicted"/>
<protein>
    <recommendedName>
        <fullName evidence="3">RNase H type-1 domain-containing protein</fullName>
    </recommendedName>
</protein>
<sequence length="104" mass="10814">MIAERYSSEAWIHVYTDGSQNSEVCGAGFFFSVAQGSIAVGKLASNFDGEVAAIGEAARVMLSLPDTKKSGVSLGLNLGNAGHMFTHHLKRAGGGRVPKTTTTA</sequence>
<accession>A0AAV4NAW5</accession>
<keyword evidence="2" id="KW-1185">Reference proteome</keyword>
<gene>
    <name evidence="1" type="ORF">CDAR_224711</name>
</gene>
<reference evidence="1 2" key="1">
    <citation type="submission" date="2021-06" db="EMBL/GenBank/DDBJ databases">
        <title>Caerostris darwini draft genome.</title>
        <authorList>
            <person name="Kono N."/>
            <person name="Arakawa K."/>
        </authorList>
    </citation>
    <scope>NUCLEOTIDE SEQUENCE [LARGE SCALE GENOMIC DNA]</scope>
</reference>
<dbReference type="Proteomes" id="UP001054837">
    <property type="component" value="Unassembled WGS sequence"/>
</dbReference>
<evidence type="ECO:0000313" key="2">
    <source>
        <dbReference type="Proteomes" id="UP001054837"/>
    </source>
</evidence>
<dbReference type="EMBL" id="BPLQ01001402">
    <property type="protein sequence ID" value="GIX81484.1"/>
    <property type="molecule type" value="Genomic_DNA"/>
</dbReference>
<comment type="caution">
    <text evidence="1">The sequence shown here is derived from an EMBL/GenBank/DDBJ whole genome shotgun (WGS) entry which is preliminary data.</text>
</comment>
<organism evidence="1 2">
    <name type="scientific">Caerostris darwini</name>
    <dbReference type="NCBI Taxonomy" id="1538125"/>
    <lineage>
        <taxon>Eukaryota</taxon>
        <taxon>Metazoa</taxon>
        <taxon>Ecdysozoa</taxon>
        <taxon>Arthropoda</taxon>
        <taxon>Chelicerata</taxon>
        <taxon>Arachnida</taxon>
        <taxon>Araneae</taxon>
        <taxon>Araneomorphae</taxon>
        <taxon>Entelegynae</taxon>
        <taxon>Araneoidea</taxon>
        <taxon>Araneidae</taxon>
        <taxon>Caerostris</taxon>
    </lineage>
</organism>
<dbReference type="AlphaFoldDB" id="A0AAV4NAW5"/>
<name>A0AAV4NAW5_9ARAC</name>
<evidence type="ECO:0000313" key="1">
    <source>
        <dbReference type="EMBL" id="GIX81484.1"/>
    </source>
</evidence>